<dbReference type="EMBL" id="CP053452">
    <property type="protein sequence ID" value="QJW98182.1"/>
    <property type="molecule type" value="Genomic_DNA"/>
</dbReference>
<keyword evidence="2" id="KW-1185">Reference proteome</keyword>
<proteinExistence type="predicted"/>
<reference evidence="2" key="1">
    <citation type="submission" date="2020-05" db="EMBL/GenBank/DDBJ databases">
        <title>Frigoriglobus tundricola gen. nov., sp. nov., a psychrotolerant cellulolytic planctomycete of the family Gemmataceae with two divergent copies of 16S rRNA gene.</title>
        <authorList>
            <person name="Kulichevskaya I.S."/>
            <person name="Ivanova A.A."/>
            <person name="Naumoff D.G."/>
            <person name="Beletsky A.V."/>
            <person name="Rijpstra W.I.C."/>
            <person name="Sinninghe Damste J.S."/>
            <person name="Mardanov A.V."/>
            <person name="Ravin N.V."/>
            <person name="Dedysh S.N."/>
        </authorList>
    </citation>
    <scope>NUCLEOTIDE SEQUENCE [LARGE SCALE GENOMIC DNA]</scope>
    <source>
        <strain evidence="2">PL17</strain>
    </source>
</reference>
<evidence type="ECO:0000313" key="1">
    <source>
        <dbReference type="EMBL" id="QJW98182.1"/>
    </source>
</evidence>
<gene>
    <name evidence="1" type="ORF">FTUN_5762</name>
</gene>
<dbReference type="KEGG" id="ftj:FTUN_5762"/>
<dbReference type="Proteomes" id="UP000503447">
    <property type="component" value="Chromosome"/>
</dbReference>
<sequence length="67" mass="7192">MHDFADSSTHTNPPPPVTRADLIALGAEGARVHQLPVRHVGPDGEPYWPADEALDLLTLLDRKGGAQ</sequence>
<evidence type="ECO:0000313" key="2">
    <source>
        <dbReference type="Proteomes" id="UP000503447"/>
    </source>
</evidence>
<name>A0A6M5YZ44_9BACT</name>
<accession>A0A6M5YZ44</accession>
<protein>
    <submittedName>
        <fullName evidence="1">Uncharacterized protein</fullName>
    </submittedName>
</protein>
<organism evidence="1 2">
    <name type="scientific">Frigoriglobus tundricola</name>
    <dbReference type="NCBI Taxonomy" id="2774151"/>
    <lineage>
        <taxon>Bacteria</taxon>
        <taxon>Pseudomonadati</taxon>
        <taxon>Planctomycetota</taxon>
        <taxon>Planctomycetia</taxon>
        <taxon>Gemmatales</taxon>
        <taxon>Gemmataceae</taxon>
        <taxon>Frigoriglobus</taxon>
    </lineage>
</organism>
<dbReference type="AlphaFoldDB" id="A0A6M5YZ44"/>
<dbReference type="RefSeq" id="WP_171468877.1">
    <property type="nucleotide sequence ID" value="NZ_CP053452.2"/>
</dbReference>